<dbReference type="GO" id="GO:0006261">
    <property type="term" value="P:DNA-templated DNA replication"/>
    <property type="evidence" value="ECO:0007669"/>
    <property type="project" value="TreeGrafter"/>
</dbReference>
<dbReference type="PANTHER" id="PTHR34388:SF1">
    <property type="entry name" value="DNA POLYMERASE III SUBUNIT DELTA"/>
    <property type="match status" value="1"/>
</dbReference>
<dbReference type="PANTHER" id="PTHR34388">
    <property type="entry name" value="DNA POLYMERASE III SUBUNIT DELTA"/>
    <property type="match status" value="1"/>
</dbReference>
<feature type="domain" description="DNA polymerase III delta N-terminal" evidence="5">
    <location>
        <begin position="30"/>
        <end position="130"/>
    </location>
</feature>
<evidence type="ECO:0000256" key="4">
    <source>
        <dbReference type="ARBA" id="ARBA00022932"/>
    </source>
</evidence>
<dbReference type="InterPro" id="IPR027417">
    <property type="entry name" value="P-loop_NTPase"/>
</dbReference>
<dbReference type="Gene3D" id="1.20.272.10">
    <property type="match status" value="1"/>
</dbReference>
<comment type="caution">
    <text evidence="7">The sequence shown here is derived from an EMBL/GenBank/DDBJ whole genome shotgun (WGS) entry which is preliminary data.</text>
</comment>
<keyword evidence="1" id="KW-0808">Transferase</keyword>
<organism evidence="7">
    <name type="scientific">uncultured bacterium</name>
    <name type="common">gcode 4</name>
    <dbReference type="NCBI Taxonomy" id="1234023"/>
    <lineage>
        <taxon>Bacteria</taxon>
        <taxon>environmental samples</taxon>
    </lineage>
</organism>
<name>K2F6D9_9BACT</name>
<dbReference type="AlphaFoldDB" id="K2F6D9"/>
<dbReference type="GO" id="GO:0003887">
    <property type="term" value="F:DNA-directed DNA polymerase activity"/>
    <property type="evidence" value="ECO:0007669"/>
    <property type="project" value="UniProtKB-KW"/>
</dbReference>
<dbReference type="Pfam" id="PF21694">
    <property type="entry name" value="DNA_pol3_delta_C"/>
    <property type="match status" value="1"/>
</dbReference>
<proteinExistence type="predicted"/>
<reference evidence="7" key="1">
    <citation type="journal article" date="2012" name="Science">
        <title>Fermentation, hydrogen, and sulfur metabolism in multiple uncultivated bacterial phyla.</title>
        <authorList>
            <person name="Wrighton K.C."/>
            <person name="Thomas B.C."/>
            <person name="Sharon I."/>
            <person name="Miller C.S."/>
            <person name="Castelle C.J."/>
            <person name="VerBerkmoes N.C."/>
            <person name="Wilkins M.J."/>
            <person name="Hettich R.L."/>
            <person name="Lipton M.S."/>
            <person name="Williams K.H."/>
            <person name="Long P.E."/>
            <person name="Banfield J.F."/>
        </authorList>
    </citation>
    <scope>NUCLEOTIDE SEQUENCE [LARGE SCALE GENOMIC DNA]</scope>
</reference>
<evidence type="ECO:0000256" key="3">
    <source>
        <dbReference type="ARBA" id="ARBA00022705"/>
    </source>
</evidence>
<dbReference type="InterPro" id="IPR005790">
    <property type="entry name" value="DNA_polIII_delta"/>
</dbReference>
<evidence type="ECO:0000313" key="7">
    <source>
        <dbReference type="EMBL" id="EKE26626.1"/>
    </source>
</evidence>
<gene>
    <name evidence="7" type="ORF">ACD_4C00223G0002</name>
</gene>
<keyword evidence="2" id="KW-0548">Nucleotidyltransferase</keyword>
<evidence type="ECO:0000256" key="1">
    <source>
        <dbReference type="ARBA" id="ARBA00022679"/>
    </source>
</evidence>
<dbReference type="Pfam" id="PF06144">
    <property type="entry name" value="DNA_pol3_delta"/>
    <property type="match status" value="1"/>
</dbReference>
<dbReference type="NCBIfam" id="TIGR01128">
    <property type="entry name" value="holA"/>
    <property type="match status" value="1"/>
</dbReference>
<feature type="domain" description="DNA polymerase III delta subunit-like C-terminal" evidence="6">
    <location>
        <begin position="199"/>
        <end position="297"/>
    </location>
</feature>
<protein>
    <submittedName>
        <fullName evidence="7">Uncharacterized protein</fullName>
    </submittedName>
</protein>
<dbReference type="InterPro" id="IPR048466">
    <property type="entry name" value="DNA_pol3_delta-like_C"/>
</dbReference>
<dbReference type="Gene3D" id="1.10.8.60">
    <property type="match status" value="1"/>
</dbReference>
<dbReference type="EMBL" id="AMFJ01000739">
    <property type="protein sequence ID" value="EKE26626.1"/>
    <property type="molecule type" value="Genomic_DNA"/>
</dbReference>
<evidence type="ECO:0000256" key="2">
    <source>
        <dbReference type="ARBA" id="ARBA00022695"/>
    </source>
</evidence>
<evidence type="ECO:0000259" key="5">
    <source>
        <dbReference type="Pfam" id="PF06144"/>
    </source>
</evidence>
<evidence type="ECO:0000259" key="6">
    <source>
        <dbReference type="Pfam" id="PF21694"/>
    </source>
</evidence>
<sequence>MKKQNIIFFTWENQVFLDKDLQKWIGVFIQKHWDFNVSKFNNDNISNVNIESELMTPPFLWWYRLVVLEDFPCWKKKDTENDNKKSFDEIILSCLDKIPENNIVIFVESFPDKKLALYKKLVEVANIKEYKNLEGDSLNEYVRQRLINIDNLAINRLIQYKNSELTKIESEIDKLSLFKINDRITEEDIKKYIIPEIEISIFQLTDAIAEMNFRQAIANLNIILETNSVFQVFSTIMSNLRTSIYIHYLISIWLWKNEIIETLWIHPFLFDKAKRLNIWKIKKLFENLVTIDKKAKTWELIWESEHWLRLAIEKSLLNLKN</sequence>
<keyword evidence="4" id="KW-0239">DNA-directed DNA polymerase</keyword>
<keyword evidence="3" id="KW-0235">DNA replication</keyword>
<accession>K2F6D9</accession>
<dbReference type="InterPro" id="IPR010372">
    <property type="entry name" value="DNA_pol3_delta_N"/>
</dbReference>
<dbReference type="GO" id="GO:0003677">
    <property type="term" value="F:DNA binding"/>
    <property type="evidence" value="ECO:0007669"/>
    <property type="project" value="InterPro"/>
</dbReference>
<dbReference type="GO" id="GO:0009360">
    <property type="term" value="C:DNA polymerase III complex"/>
    <property type="evidence" value="ECO:0007669"/>
    <property type="project" value="InterPro"/>
</dbReference>
<dbReference type="Gene3D" id="3.40.50.300">
    <property type="entry name" value="P-loop containing nucleotide triphosphate hydrolases"/>
    <property type="match status" value="1"/>
</dbReference>